<dbReference type="GO" id="GO:0061640">
    <property type="term" value="P:cytoskeleton-dependent cytokinesis"/>
    <property type="evidence" value="ECO:0007669"/>
    <property type="project" value="InterPro"/>
</dbReference>
<sequence length="209" mass="23763">MEALNVIGRRIDNLSRILGPTTTTDTEGGENLVESLLSANTLISSAMSGRENVLKVVARCDELEQYLDPDFQDEIQSMKAKEVYVNIVAPELAANFEMLEKIKLLEFTLGAEYFRNIPDVSDKIKEMNSTAGELCQKNELIEESLILAMQRYSEIQSCITESLKAMNERLYFVEYHNYRSLSHVFLFCNFPSTSSKRSFIAFNDSVMQL</sequence>
<name>A0A0K8TP03_TABBR</name>
<protein>
    <submittedName>
        <fullName evidence="1">Uncharacterized protein</fullName>
    </submittedName>
</protein>
<proteinExistence type="evidence at transcript level"/>
<accession>A0A0K8TP03</accession>
<organism evidence="1">
    <name type="scientific">Tabanus bromius</name>
    <name type="common">Band-eyed brown horse fly</name>
    <dbReference type="NCBI Taxonomy" id="304241"/>
    <lineage>
        <taxon>Eukaryota</taxon>
        <taxon>Metazoa</taxon>
        <taxon>Ecdysozoa</taxon>
        <taxon>Arthropoda</taxon>
        <taxon>Hexapoda</taxon>
        <taxon>Insecta</taxon>
        <taxon>Pterygota</taxon>
        <taxon>Neoptera</taxon>
        <taxon>Endopterygota</taxon>
        <taxon>Diptera</taxon>
        <taxon>Brachycera</taxon>
        <taxon>Tabanomorpha</taxon>
        <taxon>Tabanoidea</taxon>
        <taxon>Tabanidae</taxon>
        <taxon>Tabanus</taxon>
    </lineage>
</organism>
<dbReference type="PANTHER" id="PTHR28360">
    <property type="entry name" value="DYNACTIN SUBUNIT 3"/>
    <property type="match status" value="1"/>
</dbReference>
<reference evidence="1" key="1">
    <citation type="journal article" date="2015" name="Insect Biochem. Mol. Biol.">
        <title>An insight into the sialome of the horse fly, Tabanus bromius.</title>
        <authorList>
            <person name="Ribeiro J.M."/>
            <person name="Kazimirova M."/>
            <person name="Takac P."/>
            <person name="Andersen J.F."/>
            <person name="Francischetti I.M."/>
        </authorList>
    </citation>
    <scope>NUCLEOTIDE SEQUENCE</scope>
</reference>
<dbReference type="GO" id="GO:0005869">
    <property type="term" value="C:dynactin complex"/>
    <property type="evidence" value="ECO:0007669"/>
    <property type="project" value="InterPro"/>
</dbReference>
<dbReference type="InterPro" id="IPR009991">
    <property type="entry name" value="DCTN3"/>
</dbReference>
<dbReference type="EMBL" id="GDAI01001506">
    <property type="protein sequence ID" value="JAI16097.1"/>
    <property type="molecule type" value="mRNA"/>
</dbReference>
<evidence type="ECO:0000313" key="1">
    <source>
        <dbReference type="EMBL" id="JAI16097.1"/>
    </source>
</evidence>
<dbReference type="AlphaFoldDB" id="A0A0K8TP03"/>
<dbReference type="Pfam" id="PF07426">
    <property type="entry name" value="Dynactin_p22"/>
    <property type="match status" value="1"/>
</dbReference>
<dbReference type="PANTHER" id="PTHR28360:SF1">
    <property type="entry name" value="DYNACTIN SUBUNIT 3"/>
    <property type="match status" value="1"/>
</dbReference>